<dbReference type="InterPro" id="IPR026444">
    <property type="entry name" value="Secre_tail"/>
</dbReference>
<name>G8R2A5_OWEHD</name>
<organism evidence="4 5">
    <name type="scientific">Owenweeksia hongkongensis (strain DSM 17368 / CIP 108786 / JCM 12287 / NRRL B-23963 / UST20020801)</name>
    <dbReference type="NCBI Taxonomy" id="926562"/>
    <lineage>
        <taxon>Bacteria</taxon>
        <taxon>Pseudomonadati</taxon>
        <taxon>Bacteroidota</taxon>
        <taxon>Flavobacteriia</taxon>
        <taxon>Flavobacteriales</taxon>
        <taxon>Owenweeksiaceae</taxon>
        <taxon>Owenweeksia</taxon>
    </lineage>
</organism>
<evidence type="ECO:0000313" key="4">
    <source>
        <dbReference type="EMBL" id="AEV32895.1"/>
    </source>
</evidence>
<dbReference type="Gene3D" id="2.60.40.10">
    <property type="entry name" value="Immunoglobulins"/>
    <property type="match status" value="1"/>
</dbReference>
<dbReference type="AlphaFoldDB" id="G8R2A5"/>
<dbReference type="InterPro" id="IPR021615">
    <property type="entry name" value="Omp28"/>
</dbReference>
<feature type="transmembrane region" description="Helical" evidence="2">
    <location>
        <begin position="6"/>
        <end position="22"/>
    </location>
</feature>
<evidence type="ECO:0000256" key="1">
    <source>
        <dbReference type="ARBA" id="ARBA00022729"/>
    </source>
</evidence>
<dbReference type="NCBIfam" id="TIGR04183">
    <property type="entry name" value="Por_Secre_tail"/>
    <property type="match status" value="1"/>
</dbReference>
<dbReference type="KEGG" id="oho:Oweho_1916"/>
<dbReference type="HOGENOM" id="CLU_394739_0_0_10"/>
<keyword evidence="2" id="KW-0472">Membrane</keyword>
<feature type="domain" description="Secretion system C-terminal sorting" evidence="3">
    <location>
        <begin position="625"/>
        <end position="696"/>
    </location>
</feature>
<keyword evidence="2" id="KW-1133">Transmembrane helix</keyword>
<gene>
    <name evidence="4" type="ordered locus">Oweho_1916</name>
</gene>
<sequence length="698" mass="73853">MHAYNNFYPNVYLVLGFFYIRHIFPKLLEIMKKLLSLSIFTAYSVVGMAQLPVSTSAENKNAVLEEFTGIYCQFCPDGHKRAKDFSTANPGDVVLINIHTGGYAAPGAGDPDFRTPYGAAIAGQSNLAGYPAGTMNRREFTGMQQNGSGTAMSRGDWATAGTTVIGESSYANIAIEGDIDYAANTLTIDVETYFTGAAPGSTVKLNVAVLQSNIPGPQTGMAANPTQVVNGVYYHDHMLRDLLTGQWGIDIPTTQNVVNSYSYTWPIPADINGVPVSMGDLEIAAFISETQQVIVTGATGPVNFTLPAGVSTADLEAVSTMSNNGGYCQTSITPEFTIQNNESFAVDSAEAILVMNGGAPISQWVTNIPANGTKLVTFPSQNLVAGANTFSFSTSVTGVYKYIDVTAANNNASADDVYMVSSTVNNYPMANDFEGLPLGGLPSNMIVEDNTGRLYAVDQSVATGLPIPLGGYGQSVTSFRFDFATIDPGTVSSLVSEKVSLANANGSEVQFDYAYGVRGTSTGDMLEAFVSVDCGQNWIRIWDATAGSGLETAPATASGSRFYPIAANNWKTISAYISGIDGAAEVMIKIKGTSALGNALYFDNLMIDGKPIGLAEINAAETASVYPNPATDKFFVELNEPTDFNVQLSTTTGQVVRVADFTKTTKAEINTNGLAKGVYILNISSDNGTSSQRVTIAD</sequence>
<protein>
    <submittedName>
        <fullName evidence="4">Outer membrane protein Omp28</fullName>
    </submittedName>
</protein>
<keyword evidence="2" id="KW-0812">Transmembrane</keyword>
<reference evidence="4 5" key="1">
    <citation type="journal article" date="2012" name="Stand. Genomic Sci.">
        <title>Genome sequence of the orange-pigmented seawater bacterium Owenweeksia hongkongensis type strain (UST20020801(T)).</title>
        <authorList>
            <person name="Riedel T."/>
            <person name="Held B."/>
            <person name="Nolan M."/>
            <person name="Lucas S."/>
            <person name="Lapidus A."/>
            <person name="Tice H."/>
            <person name="Del Rio T.G."/>
            <person name="Cheng J.F."/>
            <person name="Han C."/>
            <person name="Tapia R."/>
            <person name="Goodwin L.A."/>
            <person name="Pitluck S."/>
            <person name="Liolios K."/>
            <person name="Mavromatis K."/>
            <person name="Pagani I."/>
            <person name="Ivanova N."/>
            <person name="Mikhailova N."/>
            <person name="Pati A."/>
            <person name="Chen A."/>
            <person name="Palaniappan K."/>
            <person name="Rohde M."/>
            <person name="Tindall B.J."/>
            <person name="Detter J.C."/>
            <person name="Goker M."/>
            <person name="Woyke T."/>
            <person name="Bristow J."/>
            <person name="Eisen J.A."/>
            <person name="Markowitz V."/>
            <person name="Hugenholtz P."/>
            <person name="Klenk H.P."/>
            <person name="Kyrpides N.C."/>
        </authorList>
    </citation>
    <scope>NUCLEOTIDE SEQUENCE</scope>
    <source>
        <strain evidence="5">DSM 17368 / JCM 12287 / NRRL B-23963</strain>
    </source>
</reference>
<dbReference type="Pfam" id="PF18962">
    <property type="entry name" value="Por_Secre_tail"/>
    <property type="match status" value="1"/>
</dbReference>
<keyword evidence="1" id="KW-0732">Signal</keyword>
<evidence type="ECO:0000256" key="2">
    <source>
        <dbReference type="SAM" id="Phobius"/>
    </source>
</evidence>
<dbReference type="Pfam" id="PF11551">
    <property type="entry name" value="Omp28"/>
    <property type="match status" value="1"/>
</dbReference>
<accession>G8R2A5</accession>
<evidence type="ECO:0000313" key="5">
    <source>
        <dbReference type="Proteomes" id="UP000005631"/>
    </source>
</evidence>
<dbReference type="EMBL" id="CP003156">
    <property type="protein sequence ID" value="AEV32895.1"/>
    <property type="molecule type" value="Genomic_DNA"/>
</dbReference>
<keyword evidence="5" id="KW-1185">Reference proteome</keyword>
<dbReference type="eggNOG" id="COG3291">
    <property type="taxonomic scope" value="Bacteria"/>
</dbReference>
<dbReference type="OrthoDB" id="6278496at2"/>
<dbReference type="STRING" id="926562.Oweho_1916"/>
<dbReference type="InterPro" id="IPR013783">
    <property type="entry name" value="Ig-like_fold"/>
</dbReference>
<evidence type="ECO:0000259" key="3">
    <source>
        <dbReference type="Pfam" id="PF18962"/>
    </source>
</evidence>
<proteinExistence type="predicted"/>
<dbReference type="Proteomes" id="UP000005631">
    <property type="component" value="Chromosome"/>
</dbReference>